<reference evidence="1" key="1">
    <citation type="submission" date="2022-04" db="EMBL/GenBank/DDBJ databases">
        <title>Chromosome-scale genome assembly of Holotrichia oblita Faldermann.</title>
        <authorList>
            <person name="Rongchong L."/>
        </authorList>
    </citation>
    <scope>NUCLEOTIDE SEQUENCE</scope>
    <source>
        <strain evidence="1">81SQS9</strain>
    </source>
</reference>
<gene>
    <name evidence="1" type="ORF">MML48_7g00003128</name>
</gene>
<evidence type="ECO:0000313" key="2">
    <source>
        <dbReference type="Proteomes" id="UP001056778"/>
    </source>
</evidence>
<name>A0ACB9SS84_HOLOL</name>
<comment type="caution">
    <text evidence="1">The sequence shown here is derived from an EMBL/GenBank/DDBJ whole genome shotgun (WGS) entry which is preliminary data.</text>
</comment>
<sequence>MRNLERDKQQICSPLDTQNKICYCLYIIFFKGDSMDVEALEAESTVLYHIYQSALSAHDSIKDYLSSLKNFIKSPEFILHPFQLTVLLSLSTVSFCEEKVFDLIRQSIARSFREDIKKSECLWLRDLVPETLDLEDTLTKIIHNSLNERDLVIQGLVNLGFVLLGVGALLGRESLIAKKQWNLGKFVLLNLNIVFFRSTESRQVAVRGFLKLLTKLKIQNLTALSQLNSSSSSSGHSVLTQISLHTRGHNSQTNVFSNEALCLEVLNILKRCYMQQADVRGKLYDGLNDAVNHNPDLSLPVLNVLWSQFLKYYNFDEDVLPPVDFSKISIIRDVDVIVQEPIGQLVCAINFLIAKVQTLEDEDINAAKFIEVMESLCRRLIKCELIHFELDDGTNLTDILPECKKKVTTLKEAMSLYECLVGYKIWSWNKSSQSHAQQIIALYQVYFRLKGFAKNASKVKQKIDKKKKDLSKTTQLTGRHVDRSQTSQQNRTTQVQSQVSEHQDQNDRQSENIRGPKSVVIKLPSTILDLKILTKFLSLLHENVNWTTTQQANLLKVKHDIHQHVMQATAFQLQQISTHKCPERNKEYYTHCKEIAKIIYPKCINRLEEFLEFDVTTATLAVECFHTILNIVCTHYNGELKSFLCVVGDQDSDNSYLTCLIPFIEKYQTLFELDENTLDDQEFKRMLEIVGSTLTLLMSQIPINVDTVKETEKTPALKIINELTVDTFIECITNTIKILLDNIDWMTNRIRSEYGVLAYAGGSGLERKKEKLANKERSISCQLCLLIALMEAFCNVKVSIGLSKSVIENVLSVYTSLNLLTKYFILRSSKVNPAFENARFERVIKLTAKKLYPAWSMFILFIEQNQMTEIENVQTKKKNSSSLKNKVLKETKSIPKVVHEIERFTKSIIQLSNKTNRNLSVHIGPGITRDFRIKDLKDIMEKNKPLDTTMQSDDDSSEHLSTIHEDVEEREENASSDEESPPSKRSKT</sequence>
<keyword evidence="2" id="KW-1185">Reference proteome</keyword>
<organism evidence="1 2">
    <name type="scientific">Holotrichia oblita</name>
    <name type="common">Chafer beetle</name>
    <dbReference type="NCBI Taxonomy" id="644536"/>
    <lineage>
        <taxon>Eukaryota</taxon>
        <taxon>Metazoa</taxon>
        <taxon>Ecdysozoa</taxon>
        <taxon>Arthropoda</taxon>
        <taxon>Hexapoda</taxon>
        <taxon>Insecta</taxon>
        <taxon>Pterygota</taxon>
        <taxon>Neoptera</taxon>
        <taxon>Endopterygota</taxon>
        <taxon>Coleoptera</taxon>
        <taxon>Polyphaga</taxon>
        <taxon>Scarabaeiformia</taxon>
        <taxon>Scarabaeidae</taxon>
        <taxon>Melolonthinae</taxon>
        <taxon>Holotrichia</taxon>
    </lineage>
</organism>
<dbReference type="Proteomes" id="UP001056778">
    <property type="component" value="Chromosome 7"/>
</dbReference>
<evidence type="ECO:0000313" key="1">
    <source>
        <dbReference type="EMBL" id="KAI4458189.1"/>
    </source>
</evidence>
<protein>
    <submittedName>
        <fullName evidence="1">Uncharacterized protein</fullName>
    </submittedName>
</protein>
<dbReference type="EMBL" id="CM043021">
    <property type="protein sequence ID" value="KAI4458189.1"/>
    <property type="molecule type" value="Genomic_DNA"/>
</dbReference>
<accession>A0ACB9SS84</accession>
<proteinExistence type="predicted"/>